<reference evidence="3" key="1">
    <citation type="submission" date="2015-07" db="EMBL/GenBank/DDBJ databases">
        <title>Nocardia seriolae U-1 whole genome shotgun sequence.</title>
        <authorList>
            <person name="Imajoh M."/>
            <person name="Fukumoto Y."/>
            <person name="Sukeda M."/>
            <person name="Yamane J."/>
            <person name="Yamasaki K."/>
            <person name="Shimizu M."/>
            <person name="Ohnishi K."/>
            <person name="Oshima S."/>
        </authorList>
    </citation>
    <scope>NUCLEOTIDE SEQUENCE [LARGE SCALE GENOMIC DNA]</scope>
    <source>
        <strain evidence="3">U-1</strain>
    </source>
</reference>
<organism evidence="2 3">
    <name type="scientific">Nocardia seriolae</name>
    <dbReference type="NCBI Taxonomy" id="37332"/>
    <lineage>
        <taxon>Bacteria</taxon>
        <taxon>Bacillati</taxon>
        <taxon>Actinomycetota</taxon>
        <taxon>Actinomycetes</taxon>
        <taxon>Mycobacteriales</taxon>
        <taxon>Nocardiaceae</taxon>
        <taxon>Nocardia</taxon>
    </lineage>
</organism>
<protein>
    <submittedName>
        <fullName evidence="2">Luciferase</fullName>
    </submittedName>
</protein>
<accession>A0ABC9YZL7</accession>
<dbReference type="KEGG" id="nsr:NS506_04644"/>
<sequence>MALARQIAAPAADQALLELRWTIGDYYRNPIMHGASPHELATVVDAYRANRPTLRRAVAANPGMFA</sequence>
<evidence type="ECO:0000313" key="3">
    <source>
        <dbReference type="Proteomes" id="UP000037179"/>
    </source>
</evidence>
<keyword evidence="3" id="KW-1185">Reference proteome</keyword>
<evidence type="ECO:0000313" key="1">
    <source>
        <dbReference type="EMBL" id="APA98692.1"/>
    </source>
</evidence>
<dbReference type="AlphaFoldDB" id="A0ABC9YZL7"/>
<dbReference type="GeneID" id="93374803"/>
<name>A0ABC9YZL7_9NOCA</name>
<evidence type="ECO:0000313" key="2">
    <source>
        <dbReference type="EMBL" id="GAP30894.1"/>
    </source>
</evidence>
<dbReference type="Proteomes" id="UP000037179">
    <property type="component" value="Unassembled WGS sequence"/>
</dbReference>
<proteinExistence type="predicted"/>
<gene>
    <name evidence="1" type="ORF">NS506_04644</name>
    <name evidence="2" type="ORF">NSK11_contig00097-0027</name>
</gene>
<dbReference type="EMBL" id="BBYQ01000097">
    <property type="protein sequence ID" value="GAP30894.1"/>
    <property type="molecule type" value="Genomic_DNA"/>
</dbReference>
<dbReference type="Proteomes" id="UP000180166">
    <property type="component" value="Chromosome"/>
</dbReference>
<dbReference type="RefSeq" id="WP_033089259.1">
    <property type="nucleotide sequence ID" value="NZ_AP017900.1"/>
</dbReference>
<reference evidence="1 4" key="3">
    <citation type="submission" date="2016-10" db="EMBL/GenBank/DDBJ databases">
        <title>Genome sequence of Nocardia seriolae strain EM150506, isolated from Anguila japonica.</title>
        <authorList>
            <person name="Han H.-J."/>
        </authorList>
    </citation>
    <scope>NUCLEOTIDE SEQUENCE [LARGE SCALE GENOMIC DNA]</scope>
    <source>
        <strain evidence="1 4">EM150506</strain>
    </source>
</reference>
<evidence type="ECO:0000313" key="4">
    <source>
        <dbReference type="Proteomes" id="UP000180166"/>
    </source>
</evidence>
<dbReference type="EMBL" id="CP017839">
    <property type="protein sequence ID" value="APA98692.1"/>
    <property type="molecule type" value="Genomic_DNA"/>
</dbReference>
<reference evidence="2 3" key="2">
    <citation type="journal article" date="2016" name="Genome Announc.">
        <title>Draft Genome Sequence of Erythromycin- and Oxytetracycline-Sensitive Nocardia seriolae Strain U-1 (NBRC 110359).</title>
        <authorList>
            <person name="Imajoh M."/>
            <person name="Sukeda M."/>
            <person name="Shimizu M."/>
            <person name="Yamane J."/>
            <person name="Ohnishi K."/>
            <person name="Oshima S."/>
        </authorList>
    </citation>
    <scope>NUCLEOTIDE SEQUENCE [LARGE SCALE GENOMIC DNA]</scope>
    <source>
        <strain evidence="2 3">U-1</strain>
    </source>
</reference>